<evidence type="ECO:0000313" key="6">
    <source>
        <dbReference type="EMBL" id="VDD89718.1"/>
    </source>
</evidence>
<dbReference type="PANTHER" id="PTHR12792:SF0">
    <property type="entry name" value="SEPARIN"/>
    <property type="match status" value="1"/>
</dbReference>
<dbReference type="AlphaFoldDB" id="A0A0N4V3W1"/>
<organism evidence="8">
    <name type="scientific">Enterobius vermicularis</name>
    <name type="common">Human pinworm</name>
    <dbReference type="NCBI Taxonomy" id="51028"/>
    <lineage>
        <taxon>Eukaryota</taxon>
        <taxon>Metazoa</taxon>
        <taxon>Ecdysozoa</taxon>
        <taxon>Nematoda</taxon>
        <taxon>Chromadorea</taxon>
        <taxon>Rhabditida</taxon>
        <taxon>Spirurina</taxon>
        <taxon>Oxyuridomorpha</taxon>
        <taxon>Oxyuroidea</taxon>
        <taxon>Oxyuridae</taxon>
        <taxon>Enterobius</taxon>
    </lineage>
</organism>
<evidence type="ECO:0000256" key="4">
    <source>
        <dbReference type="ARBA" id="ARBA00022829"/>
    </source>
</evidence>
<keyword evidence="3" id="KW-0378">Hydrolase</keyword>
<feature type="domain" description="Peptidase C50" evidence="5">
    <location>
        <begin position="59"/>
        <end position="154"/>
    </location>
</feature>
<evidence type="ECO:0000256" key="2">
    <source>
        <dbReference type="ARBA" id="ARBA00012489"/>
    </source>
</evidence>
<dbReference type="GO" id="GO:0006508">
    <property type="term" value="P:proteolysis"/>
    <property type="evidence" value="ECO:0007669"/>
    <property type="project" value="InterPro"/>
</dbReference>
<dbReference type="GO" id="GO:0072686">
    <property type="term" value="C:mitotic spindle"/>
    <property type="evidence" value="ECO:0007669"/>
    <property type="project" value="TreeGrafter"/>
</dbReference>
<evidence type="ECO:0000256" key="1">
    <source>
        <dbReference type="ARBA" id="ARBA00000451"/>
    </source>
</evidence>
<gene>
    <name evidence="6" type="ORF">EVEC_LOCUS4469</name>
</gene>
<dbReference type="InterPro" id="IPR030397">
    <property type="entry name" value="SEPARIN_core_dom"/>
</dbReference>
<dbReference type="Pfam" id="PF03568">
    <property type="entry name" value="Separin_C"/>
    <property type="match status" value="1"/>
</dbReference>
<dbReference type="EC" id="3.4.22.49" evidence="2"/>
<dbReference type="PANTHER" id="PTHR12792">
    <property type="entry name" value="EXTRA SPINDLE POLES 1-RELATED"/>
    <property type="match status" value="1"/>
</dbReference>
<dbReference type="GO" id="GO:0005634">
    <property type="term" value="C:nucleus"/>
    <property type="evidence" value="ECO:0007669"/>
    <property type="project" value="InterPro"/>
</dbReference>
<dbReference type="EMBL" id="UXUI01007866">
    <property type="protein sequence ID" value="VDD89718.1"/>
    <property type="molecule type" value="Genomic_DNA"/>
</dbReference>
<name>A0A0N4V3W1_ENTVE</name>
<dbReference type="GO" id="GO:0005737">
    <property type="term" value="C:cytoplasm"/>
    <property type="evidence" value="ECO:0007669"/>
    <property type="project" value="TreeGrafter"/>
</dbReference>
<evidence type="ECO:0000313" key="8">
    <source>
        <dbReference type="WBParaSite" id="EVEC_0000476101-mRNA-1"/>
    </source>
</evidence>
<dbReference type="GO" id="GO:0004197">
    <property type="term" value="F:cysteine-type endopeptidase activity"/>
    <property type="evidence" value="ECO:0007669"/>
    <property type="project" value="InterPro"/>
</dbReference>
<evidence type="ECO:0000313" key="7">
    <source>
        <dbReference type="Proteomes" id="UP000274131"/>
    </source>
</evidence>
<dbReference type="InterPro" id="IPR005314">
    <property type="entry name" value="Peptidase_C50"/>
</dbReference>
<dbReference type="WBParaSite" id="EVEC_0000476101-mRNA-1">
    <property type="protein sequence ID" value="EVEC_0000476101-mRNA-1"/>
    <property type="gene ID" value="EVEC_0000476101"/>
</dbReference>
<dbReference type="STRING" id="51028.A0A0N4V3W1"/>
<evidence type="ECO:0000259" key="5">
    <source>
        <dbReference type="PROSITE" id="PS51700"/>
    </source>
</evidence>
<evidence type="ECO:0000256" key="3">
    <source>
        <dbReference type="ARBA" id="ARBA00022801"/>
    </source>
</evidence>
<protein>
    <recommendedName>
        <fullName evidence="2">separase</fullName>
        <ecNumber evidence="2">3.4.22.49</ecNumber>
    </recommendedName>
</protein>
<dbReference type="GO" id="GO:0005813">
    <property type="term" value="C:centrosome"/>
    <property type="evidence" value="ECO:0007669"/>
    <property type="project" value="TreeGrafter"/>
</dbReference>
<comment type="catalytic activity">
    <reaction evidence="1">
        <text>All bonds known to be hydrolyzed by this endopeptidase have arginine in P1 and an acidic residue in P4. P6 is often occupied by an acidic residue or by a hydroxy-amino-acid residue, the phosphorylation of which enhances cleavage.</text>
        <dbReference type="EC" id="3.4.22.49"/>
    </reaction>
</comment>
<keyword evidence="4" id="KW-0159">Chromosome partition</keyword>
<accession>A0A0N4V3W1</accession>
<dbReference type="GO" id="GO:0051307">
    <property type="term" value="P:meiotic chromosome separation"/>
    <property type="evidence" value="ECO:0007669"/>
    <property type="project" value="TreeGrafter"/>
</dbReference>
<proteinExistence type="predicted"/>
<reference evidence="8" key="1">
    <citation type="submission" date="2017-02" db="UniProtKB">
        <authorList>
            <consortium name="WormBaseParasite"/>
        </authorList>
    </citation>
    <scope>IDENTIFICATION</scope>
</reference>
<keyword evidence="7" id="KW-1185">Reference proteome</keyword>
<sequence length="262" mass="29153">MCYFKSIIRDVQDEWLGHFALLVAPHGTFTDEGQKAFEKVVAHNDISEGSAEIPKRVDGQKTFYVLDPGGDLTDTQNRLSKMLQQYVFWKGIVGQPPKPEELRQYLQNNDFFLYMGHGSGGRYFGKSVIRNSDCRAVSLLMGCSSARILHEGDGFDGQSVIYDYSIARCPCLVGCLWMVTDGEIDRFLMALVKHCFSNSTGDFGESYRLLIDAVAYARTACRLRYMTGGAVVSYGLPIVARNIVAFCNNGNIVPQLPEPANC</sequence>
<dbReference type="Proteomes" id="UP000274131">
    <property type="component" value="Unassembled WGS sequence"/>
</dbReference>
<dbReference type="OrthoDB" id="10255632at2759"/>
<reference evidence="6 7" key="2">
    <citation type="submission" date="2018-10" db="EMBL/GenBank/DDBJ databases">
        <authorList>
            <consortium name="Pathogen Informatics"/>
        </authorList>
    </citation>
    <scope>NUCLEOTIDE SEQUENCE [LARGE SCALE GENOMIC DNA]</scope>
</reference>
<dbReference type="PROSITE" id="PS51700">
    <property type="entry name" value="SEPARIN"/>
    <property type="match status" value="1"/>
</dbReference>